<gene>
    <name evidence="4" type="ORF">I0K15_11810</name>
</gene>
<dbReference type="EMBL" id="CP064942">
    <property type="protein sequence ID" value="QPH52511.1"/>
    <property type="molecule type" value="Genomic_DNA"/>
</dbReference>
<dbReference type="NCBIfam" id="TIGR00369">
    <property type="entry name" value="unchar_dom_1"/>
    <property type="match status" value="1"/>
</dbReference>
<dbReference type="AlphaFoldDB" id="A0A7S9LP60"/>
<dbReference type="KEGG" id="poz:I0K15_11810"/>
<dbReference type="RefSeq" id="WP_196101722.1">
    <property type="nucleotide sequence ID" value="NZ_CP064942.1"/>
</dbReference>
<organism evidence="4 5">
    <name type="scientific">Pontivivens ytuae</name>
    <dbReference type="NCBI Taxonomy" id="2789856"/>
    <lineage>
        <taxon>Bacteria</taxon>
        <taxon>Pseudomonadati</taxon>
        <taxon>Pseudomonadota</taxon>
        <taxon>Alphaproteobacteria</taxon>
        <taxon>Rhodobacterales</taxon>
        <taxon>Paracoccaceae</taxon>
        <taxon>Pontivivens</taxon>
    </lineage>
</organism>
<dbReference type="InterPro" id="IPR003736">
    <property type="entry name" value="PAAI_dom"/>
</dbReference>
<dbReference type="InterPro" id="IPR039298">
    <property type="entry name" value="ACOT13"/>
</dbReference>
<evidence type="ECO:0000313" key="5">
    <source>
        <dbReference type="Proteomes" id="UP000594800"/>
    </source>
</evidence>
<dbReference type="InterPro" id="IPR029069">
    <property type="entry name" value="HotDog_dom_sf"/>
</dbReference>
<dbReference type="CDD" id="cd03443">
    <property type="entry name" value="PaaI_thioesterase"/>
    <property type="match status" value="1"/>
</dbReference>
<feature type="domain" description="Thioesterase" evidence="3">
    <location>
        <begin position="71"/>
        <end position="145"/>
    </location>
</feature>
<dbReference type="PANTHER" id="PTHR21660">
    <property type="entry name" value="THIOESTERASE SUPERFAMILY MEMBER-RELATED"/>
    <property type="match status" value="1"/>
</dbReference>
<accession>A0A7S9LP60</accession>
<proteinExistence type="inferred from homology"/>
<evidence type="ECO:0000313" key="4">
    <source>
        <dbReference type="EMBL" id="QPH52511.1"/>
    </source>
</evidence>
<dbReference type="Gene3D" id="3.10.129.10">
    <property type="entry name" value="Hotdog Thioesterase"/>
    <property type="match status" value="1"/>
</dbReference>
<dbReference type="GO" id="GO:0047617">
    <property type="term" value="F:fatty acyl-CoA hydrolase activity"/>
    <property type="evidence" value="ECO:0007669"/>
    <property type="project" value="InterPro"/>
</dbReference>
<protein>
    <submittedName>
        <fullName evidence="4">PaaI family thioesterase</fullName>
    </submittedName>
</protein>
<evidence type="ECO:0000259" key="3">
    <source>
        <dbReference type="Pfam" id="PF03061"/>
    </source>
</evidence>
<name>A0A7S9LP60_9RHOB</name>
<reference evidence="4 5" key="1">
    <citation type="submission" date="2020-11" db="EMBL/GenBank/DDBJ databases">
        <title>Description of Pontivivens ytuae sp. nov. isolated from deep sea sediment of Mariana Trench.</title>
        <authorList>
            <person name="Wang Z."/>
            <person name="Sun Q.-L."/>
            <person name="Xu X.-D."/>
            <person name="Tang Y.-Z."/>
            <person name="Zhang J."/>
        </authorList>
    </citation>
    <scope>NUCLEOTIDE SEQUENCE [LARGE SCALE GENOMIC DNA]</scope>
    <source>
        <strain evidence="4 5">MT2928</strain>
    </source>
</reference>
<sequence>MPPYYAKSAEDLPTREDIATRSGLDFIRDMLEGNLAAPPIAETLDYWLEEVEERRVVFRGKPAFKAMNPIGTIHGGWFGTLLDSCMACAVQTTLPKGQGYTTLEYKVNIVRPLFPHSGEVRAIGTVSHAGRRTAVAEGQIVGVEDGKLYATGSTTCMVIDF</sequence>
<evidence type="ECO:0000256" key="2">
    <source>
        <dbReference type="ARBA" id="ARBA00022801"/>
    </source>
</evidence>
<keyword evidence="5" id="KW-1185">Reference proteome</keyword>
<dbReference type="SUPFAM" id="SSF54637">
    <property type="entry name" value="Thioesterase/thiol ester dehydrase-isomerase"/>
    <property type="match status" value="1"/>
</dbReference>
<dbReference type="InterPro" id="IPR006683">
    <property type="entry name" value="Thioestr_dom"/>
</dbReference>
<dbReference type="Pfam" id="PF03061">
    <property type="entry name" value="4HBT"/>
    <property type="match status" value="1"/>
</dbReference>
<keyword evidence="2" id="KW-0378">Hydrolase</keyword>
<comment type="similarity">
    <text evidence="1">Belongs to the thioesterase PaaI family.</text>
</comment>
<dbReference type="Proteomes" id="UP000594800">
    <property type="component" value="Chromosome"/>
</dbReference>
<dbReference type="PANTHER" id="PTHR21660:SF1">
    <property type="entry name" value="ACYL-COENZYME A THIOESTERASE 13"/>
    <property type="match status" value="1"/>
</dbReference>
<evidence type="ECO:0000256" key="1">
    <source>
        <dbReference type="ARBA" id="ARBA00008324"/>
    </source>
</evidence>